<dbReference type="InterPro" id="IPR041633">
    <property type="entry name" value="Polbeta"/>
</dbReference>
<feature type="domain" description="Polymerase beta nucleotidyltransferase" evidence="1">
    <location>
        <begin position="26"/>
        <end position="97"/>
    </location>
</feature>
<dbReference type="Pfam" id="PF18765">
    <property type="entry name" value="Polbeta"/>
    <property type="match status" value="1"/>
</dbReference>
<comment type="caution">
    <text evidence="2">The sequence shown here is derived from an EMBL/GenBank/DDBJ whole genome shotgun (WGS) entry which is preliminary data.</text>
</comment>
<name>A0ABY1NDT6_9BACT</name>
<organism evidence="2 3">
    <name type="scientific">Desulfurobacterium pacificum</name>
    <dbReference type="NCBI Taxonomy" id="240166"/>
    <lineage>
        <taxon>Bacteria</taxon>
        <taxon>Pseudomonadati</taxon>
        <taxon>Aquificota</taxon>
        <taxon>Aquificia</taxon>
        <taxon>Desulfurobacteriales</taxon>
        <taxon>Desulfurobacteriaceae</taxon>
        <taxon>Desulfurobacterium</taxon>
    </lineage>
</organism>
<dbReference type="Proteomes" id="UP001157911">
    <property type="component" value="Unassembled WGS sequence"/>
</dbReference>
<sequence>MRRVRLSDYEISAIKEVAKEVFGEKTRVLLFGSRTNLREKGGDIDLYVIPQDTENLFNKEITFKAKLMVKLGERKIDVIIQKNPHRSIEKVALETGVEL</sequence>
<dbReference type="SUPFAM" id="SSF81301">
    <property type="entry name" value="Nucleotidyltransferase"/>
    <property type="match status" value="1"/>
</dbReference>
<evidence type="ECO:0000313" key="3">
    <source>
        <dbReference type="Proteomes" id="UP001157911"/>
    </source>
</evidence>
<evidence type="ECO:0000313" key="2">
    <source>
        <dbReference type="EMBL" id="SMP07208.1"/>
    </source>
</evidence>
<reference evidence="2 3" key="1">
    <citation type="submission" date="2017-05" db="EMBL/GenBank/DDBJ databases">
        <authorList>
            <person name="Varghese N."/>
            <person name="Submissions S."/>
        </authorList>
    </citation>
    <scope>NUCLEOTIDE SEQUENCE [LARGE SCALE GENOMIC DNA]</scope>
    <source>
        <strain evidence="2 3">DSM 15522</strain>
    </source>
</reference>
<dbReference type="RefSeq" id="WP_283399961.1">
    <property type="nucleotide sequence ID" value="NZ_FXUB01000001.1"/>
</dbReference>
<proteinExistence type="predicted"/>
<dbReference type="EMBL" id="FXUB01000001">
    <property type="protein sequence ID" value="SMP07208.1"/>
    <property type="molecule type" value="Genomic_DNA"/>
</dbReference>
<accession>A0ABY1NDT6</accession>
<keyword evidence="3" id="KW-1185">Reference proteome</keyword>
<dbReference type="InterPro" id="IPR043519">
    <property type="entry name" value="NT_sf"/>
</dbReference>
<dbReference type="Gene3D" id="3.30.460.10">
    <property type="entry name" value="Beta Polymerase, domain 2"/>
    <property type="match status" value="1"/>
</dbReference>
<evidence type="ECO:0000259" key="1">
    <source>
        <dbReference type="Pfam" id="PF18765"/>
    </source>
</evidence>
<gene>
    <name evidence="2" type="ORF">SAMN06265339_0455</name>
</gene>
<protein>
    <submittedName>
        <fullName evidence="2">Nucleotidyltransferase domain-containing protein</fullName>
    </submittedName>
</protein>